<protein>
    <submittedName>
        <fullName evidence="3">Uncharacterized protein</fullName>
    </submittedName>
</protein>
<keyword evidence="4" id="KW-1185">Reference proteome</keyword>
<dbReference type="InterPro" id="IPR036322">
    <property type="entry name" value="WD40_repeat_dom_sf"/>
</dbReference>
<dbReference type="PROSITE" id="PS50294">
    <property type="entry name" value="WD_REPEATS_REGION"/>
    <property type="match status" value="2"/>
</dbReference>
<feature type="compositionally biased region" description="Polar residues" evidence="2">
    <location>
        <begin position="46"/>
        <end position="56"/>
    </location>
</feature>
<comment type="caution">
    <text evidence="3">The sequence shown here is derived from an EMBL/GenBank/DDBJ whole genome shotgun (WGS) entry which is preliminary data.</text>
</comment>
<proteinExistence type="predicted"/>
<evidence type="ECO:0000313" key="4">
    <source>
        <dbReference type="Proteomes" id="UP000481153"/>
    </source>
</evidence>
<sequence>MKQSRRVHLHPSTAKQDAISTAAPAPPTTTSNQATTIKPITLSTKDNNELTQQDPPQTLPGPASTQTLFGHTAGVCALLASDDRYIISGSIDMTLRVWSRGSMHCYHVLRGHRDVVCAVALTRTYLLSASHDMTVGVWLAQQDFRLQRRLQGHTGHVTHVAFLPSDEHIAVTCSEDKTLRLWRVDVGLCTGVLATGHSSRVSCVLPLSSAIWSGGADATVCVWTLPDGHLLTSFRAHAKTVQSIVSFASDSIVATSSNDGRVQLYDAKALSLLRRLEFGTPLYWMDILRRSQDRVVVSSGDGRLLLIDATLGTSSEISVRRGRWLAHVALWDPWVACAAADDFVLIVDVRSGEIKAEMQIEGVHGVAWLNGTTLLLCGADGLIHAANFAI</sequence>
<dbReference type="PANTHER" id="PTHR19879:SF1">
    <property type="entry name" value="CANNONBALL-RELATED"/>
    <property type="match status" value="1"/>
</dbReference>
<evidence type="ECO:0000256" key="2">
    <source>
        <dbReference type="SAM" id="MobiDB-lite"/>
    </source>
</evidence>
<dbReference type="AlphaFoldDB" id="A0A6G0W5Q1"/>
<gene>
    <name evidence="3" type="ORF">Ae201684_018726</name>
</gene>
<reference evidence="3 4" key="1">
    <citation type="submission" date="2019-07" db="EMBL/GenBank/DDBJ databases">
        <title>Genomics analysis of Aphanomyces spp. identifies a new class of oomycete effector associated with host adaptation.</title>
        <authorList>
            <person name="Gaulin E."/>
        </authorList>
    </citation>
    <scope>NUCLEOTIDE SEQUENCE [LARGE SCALE GENOMIC DNA]</scope>
    <source>
        <strain evidence="3 4">ATCC 201684</strain>
    </source>
</reference>
<feature type="region of interest" description="Disordered" evidence="2">
    <location>
        <begin position="1"/>
        <end position="41"/>
    </location>
</feature>
<evidence type="ECO:0000256" key="1">
    <source>
        <dbReference type="PROSITE-ProRule" id="PRU00221"/>
    </source>
</evidence>
<feature type="compositionally biased region" description="Low complexity" evidence="2">
    <location>
        <begin position="18"/>
        <end position="37"/>
    </location>
</feature>
<dbReference type="InterPro" id="IPR001680">
    <property type="entry name" value="WD40_rpt"/>
</dbReference>
<accession>A0A6G0W5Q1</accession>
<organism evidence="3 4">
    <name type="scientific">Aphanomyces euteiches</name>
    <dbReference type="NCBI Taxonomy" id="100861"/>
    <lineage>
        <taxon>Eukaryota</taxon>
        <taxon>Sar</taxon>
        <taxon>Stramenopiles</taxon>
        <taxon>Oomycota</taxon>
        <taxon>Saprolegniomycetes</taxon>
        <taxon>Saprolegniales</taxon>
        <taxon>Verrucalvaceae</taxon>
        <taxon>Aphanomyces</taxon>
    </lineage>
</organism>
<dbReference type="InterPro" id="IPR015943">
    <property type="entry name" value="WD40/YVTN_repeat-like_dom_sf"/>
</dbReference>
<evidence type="ECO:0000313" key="3">
    <source>
        <dbReference type="EMBL" id="KAF0722090.1"/>
    </source>
</evidence>
<feature type="repeat" description="WD" evidence="1">
    <location>
        <begin position="68"/>
        <end position="99"/>
    </location>
</feature>
<dbReference type="VEuPathDB" id="FungiDB:AeMF1_019718"/>
<name>A0A6G0W5Q1_9STRA</name>
<dbReference type="Proteomes" id="UP000481153">
    <property type="component" value="Unassembled WGS sequence"/>
</dbReference>
<feature type="region of interest" description="Disordered" evidence="2">
    <location>
        <begin position="46"/>
        <end position="65"/>
    </location>
</feature>
<dbReference type="Pfam" id="PF00400">
    <property type="entry name" value="WD40"/>
    <property type="match status" value="5"/>
</dbReference>
<dbReference type="PANTHER" id="PTHR19879">
    <property type="entry name" value="TRANSCRIPTION INITIATION FACTOR TFIID"/>
    <property type="match status" value="1"/>
</dbReference>
<dbReference type="Gene3D" id="2.130.10.10">
    <property type="entry name" value="YVTN repeat-like/Quinoprotein amine dehydrogenase"/>
    <property type="match status" value="2"/>
</dbReference>
<feature type="repeat" description="WD" evidence="1">
    <location>
        <begin position="109"/>
        <end position="138"/>
    </location>
</feature>
<feature type="repeat" description="WD" evidence="1">
    <location>
        <begin position="150"/>
        <end position="185"/>
    </location>
</feature>
<keyword evidence="1" id="KW-0853">WD repeat</keyword>
<dbReference type="SMART" id="SM00320">
    <property type="entry name" value="WD40"/>
    <property type="match status" value="7"/>
</dbReference>
<feature type="repeat" description="WD" evidence="1">
    <location>
        <begin position="234"/>
        <end position="275"/>
    </location>
</feature>
<dbReference type="PROSITE" id="PS50082">
    <property type="entry name" value="WD_REPEATS_2"/>
    <property type="match status" value="4"/>
</dbReference>
<dbReference type="EMBL" id="VJMJ01000349">
    <property type="protein sequence ID" value="KAF0722090.1"/>
    <property type="molecule type" value="Genomic_DNA"/>
</dbReference>
<dbReference type="SUPFAM" id="SSF50978">
    <property type="entry name" value="WD40 repeat-like"/>
    <property type="match status" value="1"/>
</dbReference>